<feature type="region of interest" description="Disordered" evidence="1">
    <location>
        <begin position="143"/>
        <end position="236"/>
    </location>
</feature>
<dbReference type="AlphaFoldDB" id="A0A9Q8US30"/>
<dbReference type="RefSeq" id="XP_047764729.1">
    <property type="nucleotide sequence ID" value="XM_047909597.1"/>
</dbReference>
<dbReference type="SUPFAM" id="SSF46689">
    <property type="entry name" value="Homeodomain-like"/>
    <property type="match status" value="1"/>
</dbReference>
<accession>A0A9Q8US30</accession>
<keyword evidence="3" id="KW-1185">Reference proteome</keyword>
<dbReference type="GeneID" id="71990327"/>
<name>A0A9Q8US30_PASFU</name>
<sequence>MPGSGKQPTEIQEQIKELLEAGFDPTTIHRRLKVGRSSIYRMRRCLQQHGTNYMPSALAKKNGRPKALTPDQEIEVKEWLQDPKNRNRYLDDLVWLIHDRFGIVCSTTTMSKLKRKWLRVIEYEETGTPIDDLTRSQLMETHPDLPLLPEPQAPPAQMSNTNDSASPEAEVAPDVTAQEIPSASSHEQATAGSQQSPIHPQQQHFSPTLQQTSSQHQQFLPTQQHIPQQQIPPPAQQYSPLQQFSAIHQQQLSSSHQAFLQSPTMQMQMQAQMMVGATQFPMDPNQLPHEFQAVGVFLSIVDIRAAIVVHVSCIVCAMPSYRACPSFRLVRDQSWVYLGLW</sequence>
<evidence type="ECO:0000313" key="2">
    <source>
        <dbReference type="EMBL" id="UJO20363.1"/>
    </source>
</evidence>
<organism evidence="2 3">
    <name type="scientific">Passalora fulva</name>
    <name type="common">Tomato leaf mold</name>
    <name type="synonym">Cladosporium fulvum</name>
    <dbReference type="NCBI Taxonomy" id="5499"/>
    <lineage>
        <taxon>Eukaryota</taxon>
        <taxon>Fungi</taxon>
        <taxon>Dikarya</taxon>
        <taxon>Ascomycota</taxon>
        <taxon>Pezizomycotina</taxon>
        <taxon>Dothideomycetes</taxon>
        <taxon>Dothideomycetidae</taxon>
        <taxon>Mycosphaerellales</taxon>
        <taxon>Mycosphaerellaceae</taxon>
        <taxon>Fulvia</taxon>
    </lineage>
</organism>
<feature type="compositionally biased region" description="Polar residues" evidence="1">
    <location>
        <begin position="179"/>
        <end position="192"/>
    </location>
</feature>
<gene>
    <name evidence="2" type="ORF">CLAFUR5_10449</name>
</gene>
<dbReference type="Proteomes" id="UP000756132">
    <property type="component" value="Chromosome 7"/>
</dbReference>
<dbReference type="EMBL" id="CP090169">
    <property type="protein sequence ID" value="UJO20363.1"/>
    <property type="molecule type" value="Genomic_DNA"/>
</dbReference>
<reference evidence="2" key="1">
    <citation type="submission" date="2021-12" db="EMBL/GenBank/DDBJ databases">
        <authorList>
            <person name="Zaccaron A."/>
            <person name="Stergiopoulos I."/>
        </authorList>
    </citation>
    <scope>NUCLEOTIDE SEQUENCE</scope>
    <source>
        <strain evidence="2">Race5_Kim</strain>
    </source>
</reference>
<dbReference type="InterPro" id="IPR009057">
    <property type="entry name" value="Homeodomain-like_sf"/>
</dbReference>
<reference evidence="2" key="2">
    <citation type="journal article" date="2022" name="Microb. Genom.">
        <title>A chromosome-scale genome assembly of the tomato pathogen Cladosporium fulvum reveals a compartmentalized genome architecture and the presence of a dispensable chromosome.</title>
        <authorList>
            <person name="Zaccaron A.Z."/>
            <person name="Chen L.H."/>
            <person name="Samaras A."/>
            <person name="Stergiopoulos I."/>
        </authorList>
    </citation>
    <scope>NUCLEOTIDE SEQUENCE</scope>
    <source>
        <strain evidence="2">Race5_Kim</strain>
    </source>
</reference>
<proteinExistence type="predicted"/>
<evidence type="ECO:0000313" key="3">
    <source>
        <dbReference type="Proteomes" id="UP000756132"/>
    </source>
</evidence>
<evidence type="ECO:0000256" key="1">
    <source>
        <dbReference type="SAM" id="MobiDB-lite"/>
    </source>
</evidence>
<dbReference type="OrthoDB" id="3647574at2759"/>
<dbReference type="KEGG" id="ffu:CLAFUR5_10449"/>
<feature type="compositionally biased region" description="Low complexity" evidence="1">
    <location>
        <begin position="217"/>
        <end position="229"/>
    </location>
</feature>
<protein>
    <submittedName>
        <fullName evidence="2">Uncharacterized protein</fullName>
    </submittedName>
</protein>
<feature type="compositionally biased region" description="Low complexity" evidence="1">
    <location>
        <begin position="193"/>
        <end position="207"/>
    </location>
</feature>